<dbReference type="InterPro" id="IPR036680">
    <property type="entry name" value="SPOR-like_sf"/>
</dbReference>
<dbReference type="Gene3D" id="3.30.70.1070">
    <property type="entry name" value="Sporulation related repeat"/>
    <property type="match status" value="1"/>
</dbReference>
<feature type="chain" id="PRO_5016142216" evidence="1">
    <location>
        <begin position="20"/>
        <end position="141"/>
    </location>
</feature>
<dbReference type="PROSITE" id="PS51724">
    <property type="entry name" value="SPOR"/>
    <property type="match status" value="1"/>
</dbReference>
<dbReference type="SUPFAM" id="SSF110997">
    <property type="entry name" value="Sporulation related repeat"/>
    <property type="match status" value="1"/>
</dbReference>
<evidence type="ECO:0000313" key="3">
    <source>
        <dbReference type="EMBL" id="PZX63729.1"/>
    </source>
</evidence>
<dbReference type="AlphaFoldDB" id="A0A2W7S9N5"/>
<reference evidence="3 4" key="1">
    <citation type="submission" date="2018-06" db="EMBL/GenBank/DDBJ databases">
        <title>Genomic Encyclopedia of Archaeal and Bacterial Type Strains, Phase II (KMG-II): from individual species to whole genera.</title>
        <authorList>
            <person name="Goeker M."/>
        </authorList>
    </citation>
    <scope>NUCLEOTIDE SEQUENCE [LARGE SCALE GENOMIC DNA]</scope>
    <source>
        <strain evidence="3 4">DSM 23241</strain>
    </source>
</reference>
<dbReference type="GO" id="GO:0042834">
    <property type="term" value="F:peptidoglycan binding"/>
    <property type="evidence" value="ECO:0007669"/>
    <property type="project" value="InterPro"/>
</dbReference>
<feature type="domain" description="SPOR" evidence="2">
    <location>
        <begin position="53"/>
        <end position="130"/>
    </location>
</feature>
<evidence type="ECO:0000313" key="4">
    <source>
        <dbReference type="Proteomes" id="UP000249720"/>
    </source>
</evidence>
<accession>A0A2W7S9N5</accession>
<feature type="signal peptide" evidence="1">
    <location>
        <begin position="1"/>
        <end position="19"/>
    </location>
</feature>
<dbReference type="RefSeq" id="WP_111294577.1">
    <property type="nucleotide sequence ID" value="NZ_QKZV01000003.1"/>
</dbReference>
<comment type="caution">
    <text evidence="3">The sequence shown here is derived from an EMBL/GenBank/DDBJ whole genome shotgun (WGS) entry which is preliminary data.</text>
</comment>
<keyword evidence="1" id="KW-0732">Signal</keyword>
<dbReference type="Proteomes" id="UP000249720">
    <property type="component" value="Unassembled WGS sequence"/>
</dbReference>
<dbReference type="InterPro" id="IPR007730">
    <property type="entry name" value="SPOR-like_dom"/>
</dbReference>
<protein>
    <submittedName>
        <fullName evidence="3">Sporulation related protein</fullName>
    </submittedName>
</protein>
<evidence type="ECO:0000259" key="2">
    <source>
        <dbReference type="PROSITE" id="PS51724"/>
    </source>
</evidence>
<dbReference type="Pfam" id="PF05036">
    <property type="entry name" value="SPOR"/>
    <property type="match status" value="1"/>
</dbReference>
<gene>
    <name evidence="3" type="ORF">LX80_01387</name>
</gene>
<sequence length="141" mass="15956">MIRVLLIAIFIIAATQVYANSADTIIVYKDARMDTLVAKQAAMNKRLMLKATGGLVKGYRIQVLSTSSRDEAFKIKSELLSKFPQQKSYVLFQSPYFKVRIGNFLKREDAEVLRTQLNNTFPFSVYVVDDMVEYTATGAIN</sequence>
<name>A0A2W7S9N5_9BACT</name>
<dbReference type="OrthoDB" id="2473397at2"/>
<dbReference type="EMBL" id="QKZV01000003">
    <property type="protein sequence ID" value="PZX63729.1"/>
    <property type="molecule type" value="Genomic_DNA"/>
</dbReference>
<keyword evidence="4" id="KW-1185">Reference proteome</keyword>
<organism evidence="3 4">
    <name type="scientific">Hydrotalea sandarakina</name>
    <dbReference type="NCBI Taxonomy" id="1004304"/>
    <lineage>
        <taxon>Bacteria</taxon>
        <taxon>Pseudomonadati</taxon>
        <taxon>Bacteroidota</taxon>
        <taxon>Chitinophagia</taxon>
        <taxon>Chitinophagales</taxon>
        <taxon>Chitinophagaceae</taxon>
        <taxon>Hydrotalea</taxon>
    </lineage>
</organism>
<evidence type="ECO:0000256" key="1">
    <source>
        <dbReference type="SAM" id="SignalP"/>
    </source>
</evidence>
<proteinExistence type="predicted"/>